<evidence type="ECO:0000313" key="5">
    <source>
        <dbReference type="EMBL" id="MFB9755758.1"/>
    </source>
</evidence>
<dbReference type="Proteomes" id="UP001589619">
    <property type="component" value="Unassembled WGS sequence"/>
</dbReference>
<organism evidence="5 6">
    <name type="scientific">Paenibacillus hodogayensis</name>
    <dbReference type="NCBI Taxonomy" id="279208"/>
    <lineage>
        <taxon>Bacteria</taxon>
        <taxon>Bacillati</taxon>
        <taxon>Bacillota</taxon>
        <taxon>Bacilli</taxon>
        <taxon>Bacillales</taxon>
        <taxon>Paenibacillaceae</taxon>
        <taxon>Paenibacillus</taxon>
    </lineage>
</organism>
<evidence type="ECO:0000256" key="1">
    <source>
        <dbReference type="ARBA" id="ARBA00005278"/>
    </source>
</evidence>
<dbReference type="Pfam" id="PF03323">
    <property type="entry name" value="GerA"/>
    <property type="match status" value="1"/>
</dbReference>
<evidence type="ECO:0000313" key="6">
    <source>
        <dbReference type="Proteomes" id="UP001589619"/>
    </source>
</evidence>
<proteinExistence type="inferred from homology"/>
<name>A0ABV5W5J0_9BACL</name>
<feature type="transmembrane region" description="Helical" evidence="4">
    <location>
        <begin position="392"/>
        <end position="411"/>
    </location>
</feature>
<keyword evidence="2 4" id="KW-0472">Membrane</keyword>
<feature type="region of interest" description="Disordered" evidence="3">
    <location>
        <begin position="492"/>
        <end position="514"/>
    </location>
</feature>
<dbReference type="EMBL" id="JBHMAG010000018">
    <property type="protein sequence ID" value="MFB9755758.1"/>
    <property type="molecule type" value="Genomic_DNA"/>
</dbReference>
<dbReference type="PIRSF" id="PIRSF005690">
    <property type="entry name" value="GerBA"/>
    <property type="match status" value="1"/>
</dbReference>
<feature type="transmembrane region" description="Helical" evidence="4">
    <location>
        <begin position="261"/>
        <end position="282"/>
    </location>
</feature>
<evidence type="ECO:0000256" key="4">
    <source>
        <dbReference type="SAM" id="Phobius"/>
    </source>
</evidence>
<keyword evidence="6" id="KW-1185">Reference proteome</keyword>
<comment type="caution">
    <text evidence="5">The sequence shown here is derived from an EMBL/GenBank/DDBJ whole genome shotgun (WGS) entry which is preliminary data.</text>
</comment>
<accession>A0ABV5W5J0</accession>
<keyword evidence="4" id="KW-1133">Transmembrane helix</keyword>
<comment type="similarity">
    <text evidence="1">Belongs to the GerABKA family.</text>
</comment>
<dbReference type="PANTHER" id="PTHR22550">
    <property type="entry name" value="SPORE GERMINATION PROTEIN"/>
    <property type="match status" value="1"/>
</dbReference>
<dbReference type="PANTHER" id="PTHR22550:SF5">
    <property type="entry name" value="LEUCINE ZIPPER PROTEIN 4"/>
    <property type="match status" value="1"/>
</dbReference>
<protein>
    <submittedName>
        <fullName evidence="5">Spore germination protein</fullName>
    </submittedName>
</protein>
<feature type="transmembrane region" description="Helical" evidence="4">
    <location>
        <begin position="423"/>
        <end position="450"/>
    </location>
</feature>
<evidence type="ECO:0000256" key="3">
    <source>
        <dbReference type="SAM" id="MobiDB-lite"/>
    </source>
</evidence>
<gene>
    <name evidence="5" type="ORF">ACFFNY_29610</name>
</gene>
<evidence type="ECO:0000256" key="2">
    <source>
        <dbReference type="ARBA" id="ARBA00023136"/>
    </source>
</evidence>
<keyword evidence="4" id="KW-0812">Transmembrane</keyword>
<dbReference type="RefSeq" id="WP_344908822.1">
    <property type="nucleotide sequence ID" value="NZ_BAAAYO010000006.1"/>
</dbReference>
<reference evidence="5 6" key="1">
    <citation type="submission" date="2024-09" db="EMBL/GenBank/DDBJ databases">
        <authorList>
            <person name="Sun Q."/>
            <person name="Mori K."/>
        </authorList>
    </citation>
    <scope>NUCLEOTIDE SEQUENCE [LARGE SCALE GENOMIC DNA]</scope>
    <source>
        <strain evidence="5 6">JCM 12520</strain>
    </source>
</reference>
<sequence length="514" mass="56813">MTHNQQTETGKRLLATSIQANMDAVRQALGGSEDLKTRAFTSFDGCRIGVLYMDGLADTTFIHDSILTPLMQGGERTGTPRADSGPERLLRLREELSAGDVALMDEFDPLLIRLLSGDAIVLIEGCAEALRVGAAGWEDRPVGEPTSQAVVRGPMEAFTENIRTNTTLIRRRIKDPRLWLETRQIGTVSHTDVSIMYLEHLADKNVVDEVRRRLDRIDIDGILESGYIEEFIQDKTLTPFQTVYNSERPDSIAAGLLEGRVAILVDGTPFVLLVPALFVHFFQAAEDYYQRADISTLLRIIRFLSFFFALLAPSFYIAITTYHQEMLPTSLLISLAAQREGVPFPAFIEALMMEITYEILREAGVRMPRTVGQAVSIVGTLVIGQAAVEAGIVSAVMVIIVSITAISSYVIPSSGMSISVRMIRFILMGLAASVGFYGILIGMIILVLHLTSLQSFGAPYMSPLGPFVPQDHKDTLFRIPWPGMLTRPRFMAKNDRKRQQSKPSSKPKNTKSGS</sequence>
<dbReference type="InterPro" id="IPR004995">
    <property type="entry name" value="Spore_Ger"/>
</dbReference>
<dbReference type="InterPro" id="IPR050768">
    <property type="entry name" value="UPF0353/GerABKA_families"/>
</dbReference>
<feature type="transmembrane region" description="Helical" evidence="4">
    <location>
        <begin position="303"/>
        <end position="322"/>
    </location>
</feature>
<feature type="compositionally biased region" description="Low complexity" evidence="3">
    <location>
        <begin position="501"/>
        <end position="514"/>
    </location>
</feature>